<proteinExistence type="predicted"/>
<keyword evidence="2" id="KW-0489">Methyltransferase</keyword>
<gene>
    <name evidence="2" type="ORF">O0S09_00960</name>
</gene>
<feature type="domain" description="Methyltransferase FkbM" evidence="1">
    <location>
        <begin position="209"/>
        <end position="260"/>
    </location>
</feature>
<dbReference type="Pfam" id="PF05050">
    <property type="entry name" value="Methyltransf_21"/>
    <property type="match status" value="1"/>
</dbReference>
<dbReference type="SUPFAM" id="SSF53335">
    <property type="entry name" value="S-adenosyl-L-methionine-dependent methyltransferases"/>
    <property type="match status" value="1"/>
</dbReference>
<evidence type="ECO:0000313" key="2">
    <source>
        <dbReference type="EMBL" id="MCZ0861826.1"/>
    </source>
</evidence>
<sequence>METMNHKIVNFGKRVIPDALLPTIQKYYNKHYYDRPTIQKIIAAYSDSNDTEIQNIVKYISRNGLIAFPYEWADRFTPQNRKKINSIQIFKDKEYDLPYVYLGEEKLYFPNDWDDQKIRINYFGLQEIEQHLLSPHCYLSEDFVVDENSIVVDCGVAEGNFSLSIVEKCKKLYLFEPEEQWMEPLKATFAPWKDKVVIVQKYLSDITDEVNITLDDYFADKEYPNFLKLDVEGYEKQVLLGSKKILSSDDLKKVVTCIYHKADDEDVLGALLCNHGFITSKTPGYTTLSLDNKYPYLRHGVIRATKSS</sequence>
<dbReference type="InterPro" id="IPR006342">
    <property type="entry name" value="FkbM_mtfrase"/>
</dbReference>
<protein>
    <submittedName>
        <fullName evidence="2">FkbM family methyltransferase</fullName>
    </submittedName>
</protein>
<name>A0ABT4IJU3_9EURY</name>
<dbReference type="EMBL" id="JAPTGC010000001">
    <property type="protein sequence ID" value="MCZ0861826.1"/>
    <property type="molecule type" value="Genomic_DNA"/>
</dbReference>
<evidence type="ECO:0000259" key="1">
    <source>
        <dbReference type="Pfam" id="PF05050"/>
    </source>
</evidence>
<reference evidence="2" key="1">
    <citation type="submission" date="2022-12" db="EMBL/GenBank/DDBJ databases">
        <title>Isolation and characterisation of novel Methanocorpusculum spp. from native Australian herbivores indicates the genus is ancestrally host-associated.</title>
        <authorList>
            <person name="Volmer J.G."/>
            <person name="Soo R.M."/>
            <person name="Evans P.N."/>
            <person name="Hoedt E.C."/>
            <person name="Astorga Alsina A.L."/>
            <person name="Woodcroft B.J."/>
            <person name="Tyson G.W."/>
            <person name="Hugenholtz P."/>
            <person name="Morrison M."/>
        </authorList>
    </citation>
    <scope>NUCLEOTIDE SEQUENCE</scope>
    <source>
        <strain evidence="2">CW153</strain>
    </source>
</reference>
<dbReference type="Gene3D" id="3.40.50.150">
    <property type="entry name" value="Vaccinia Virus protein VP39"/>
    <property type="match status" value="2"/>
</dbReference>
<keyword evidence="3" id="KW-1185">Reference proteome</keyword>
<dbReference type="Proteomes" id="UP001141336">
    <property type="component" value="Unassembled WGS sequence"/>
</dbReference>
<dbReference type="RefSeq" id="WP_268922012.1">
    <property type="nucleotide sequence ID" value="NZ_JAPTGC010000001.1"/>
</dbReference>
<dbReference type="GO" id="GO:0032259">
    <property type="term" value="P:methylation"/>
    <property type="evidence" value="ECO:0007669"/>
    <property type="project" value="UniProtKB-KW"/>
</dbReference>
<organism evidence="2 3">
    <name type="scientific">Methanocorpusculum vombati</name>
    <dbReference type="NCBI Taxonomy" id="3002864"/>
    <lineage>
        <taxon>Archaea</taxon>
        <taxon>Methanobacteriati</taxon>
        <taxon>Methanobacteriota</taxon>
        <taxon>Stenosarchaea group</taxon>
        <taxon>Methanomicrobia</taxon>
        <taxon>Methanomicrobiales</taxon>
        <taxon>Methanocorpusculaceae</taxon>
        <taxon>Methanocorpusculum</taxon>
    </lineage>
</organism>
<dbReference type="InterPro" id="IPR029063">
    <property type="entry name" value="SAM-dependent_MTases_sf"/>
</dbReference>
<comment type="caution">
    <text evidence="2">The sequence shown here is derived from an EMBL/GenBank/DDBJ whole genome shotgun (WGS) entry which is preliminary data.</text>
</comment>
<keyword evidence="2" id="KW-0808">Transferase</keyword>
<accession>A0ABT4IJU3</accession>
<dbReference type="GO" id="GO:0008168">
    <property type="term" value="F:methyltransferase activity"/>
    <property type="evidence" value="ECO:0007669"/>
    <property type="project" value="UniProtKB-KW"/>
</dbReference>
<evidence type="ECO:0000313" key="3">
    <source>
        <dbReference type="Proteomes" id="UP001141336"/>
    </source>
</evidence>